<dbReference type="Proteomes" id="UP000636709">
    <property type="component" value="Unassembled WGS sequence"/>
</dbReference>
<gene>
    <name evidence="1" type="ORF">HU200_030320</name>
</gene>
<reference evidence="1" key="1">
    <citation type="submission" date="2020-07" db="EMBL/GenBank/DDBJ databases">
        <title>Genome sequence and genetic diversity analysis of an under-domesticated orphan crop, white fonio (Digitaria exilis).</title>
        <authorList>
            <person name="Bennetzen J.L."/>
            <person name="Chen S."/>
            <person name="Ma X."/>
            <person name="Wang X."/>
            <person name="Yssel A.E.J."/>
            <person name="Chaluvadi S.R."/>
            <person name="Johnson M."/>
            <person name="Gangashetty P."/>
            <person name="Hamidou F."/>
            <person name="Sanogo M.D."/>
            <person name="Zwaenepoel A."/>
            <person name="Wallace J."/>
            <person name="Van De Peer Y."/>
            <person name="Van Deynze A."/>
        </authorList>
    </citation>
    <scope>NUCLEOTIDE SEQUENCE</scope>
    <source>
        <tissue evidence="1">Leaves</tissue>
    </source>
</reference>
<comment type="caution">
    <text evidence="1">The sequence shown here is derived from an EMBL/GenBank/DDBJ whole genome shotgun (WGS) entry which is preliminary data.</text>
</comment>
<proteinExistence type="predicted"/>
<dbReference type="PANTHER" id="PTHR31972">
    <property type="entry name" value="EXPRESSED PROTEIN"/>
    <property type="match status" value="1"/>
</dbReference>
<dbReference type="InterPro" id="IPR008586">
    <property type="entry name" value="DUF868_pln"/>
</dbReference>
<dbReference type="AlphaFoldDB" id="A0A835BX02"/>
<sequence>MLAAWVKHLTKLNQLVDLTRWMSLSAMVKWSVPSRGEADKAAGGRQGQHTSVWFGLAPCSRGNMRFVLCLLMRPQRTISQLLLPLKRAELSGRLVPPHLQIRRPPQPLPALKWKHPPLTLGSGSGSYHSPPATLARRPHQTAELSSLLTHNLRLPPRRPSPHLPLLLRPLPPSRNSSHAARLTHCAPRRRSIGMVSASSLLLPSSVRDLASCVSDGAVRVACTTPASTLVASTAAASASSSSITVAVTATYHAHTNPPLLFRLTWAHTPVGPPTLSVTGPTAASPAVLLRRRKGTRSLPSEDQRHPPLALFWDLTAAKYAAAASSLEPVSGFYFVAVANAEVVLAVGDLAAEFVKAKFEGQIPKARFVHVARADRVVAAPNAMHTARVRFAEGAPEHEVSVGCATTSAGGGGEELWVSVDGKRAVHARRLRWNFRGNQTVFVDGAPVDVLWDLHGWLFRDPPGCAVVMLRARSALESRLWLEEGAAAPGFALVVQALKASPP</sequence>
<dbReference type="OrthoDB" id="660502at2759"/>
<dbReference type="PANTHER" id="PTHR31972:SF38">
    <property type="entry name" value="OS12G0149000 PROTEIN"/>
    <property type="match status" value="1"/>
</dbReference>
<evidence type="ECO:0000313" key="2">
    <source>
        <dbReference type="Proteomes" id="UP000636709"/>
    </source>
</evidence>
<name>A0A835BX02_9POAL</name>
<accession>A0A835BX02</accession>
<evidence type="ECO:0000313" key="1">
    <source>
        <dbReference type="EMBL" id="KAF8707088.1"/>
    </source>
</evidence>
<dbReference type="EMBL" id="JACEFO010001762">
    <property type="protein sequence ID" value="KAF8707088.1"/>
    <property type="molecule type" value="Genomic_DNA"/>
</dbReference>
<protein>
    <submittedName>
        <fullName evidence="1">Uncharacterized protein</fullName>
    </submittedName>
</protein>
<keyword evidence="2" id="KW-1185">Reference proteome</keyword>
<dbReference type="Pfam" id="PF05910">
    <property type="entry name" value="DUF868"/>
    <property type="match status" value="1"/>
</dbReference>
<organism evidence="1 2">
    <name type="scientific">Digitaria exilis</name>
    <dbReference type="NCBI Taxonomy" id="1010633"/>
    <lineage>
        <taxon>Eukaryota</taxon>
        <taxon>Viridiplantae</taxon>
        <taxon>Streptophyta</taxon>
        <taxon>Embryophyta</taxon>
        <taxon>Tracheophyta</taxon>
        <taxon>Spermatophyta</taxon>
        <taxon>Magnoliopsida</taxon>
        <taxon>Liliopsida</taxon>
        <taxon>Poales</taxon>
        <taxon>Poaceae</taxon>
        <taxon>PACMAD clade</taxon>
        <taxon>Panicoideae</taxon>
        <taxon>Panicodae</taxon>
        <taxon>Paniceae</taxon>
        <taxon>Anthephorinae</taxon>
        <taxon>Digitaria</taxon>
    </lineage>
</organism>